<accession>S5Y157</accession>
<dbReference type="OrthoDB" id="7569638at2"/>
<dbReference type="HOGENOM" id="CLU_087250_0_0_5"/>
<evidence type="ECO:0000313" key="1">
    <source>
        <dbReference type="EMBL" id="AGT09440.1"/>
    </source>
</evidence>
<dbReference type="PANTHER" id="PTHR41260">
    <property type="entry name" value="PROTEIN ECSC"/>
    <property type="match status" value="1"/>
</dbReference>
<dbReference type="InterPro" id="IPR024787">
    <property type="entry name" value="EcsC"/>
</dbReference>
<dbReference type="EMBL" id="CP006650">
    <property type="protein sequence ID" value="AGT09440.1"/>
    <property type="molecule type" value="Genomic_DNA"/>
</dbReference>
<dbReference type="eggNOG" id="ENOG502Z7KX">
    <property type="taxonomic scope" value="Bacteria"/>
</dbReference>
<protein>
    <recommendedName>
        <fullName evidence="3">Protein EcsC</fullName>
    </recommendedName>
</protein>
<dbReference type="RefSeq" id="WP_020951078.1">
    <property type="nucleotide sequence ID" value="NC_022041.1"/>
</dbReference>
<dbReference type="STRING" id="1367847.JCM7686_2370"/>
<reference evidence="1 2" key="1">
    <citation type="journal article" date="2014" name="BMC Genomics">
        <title>Architecture and functions of a multipartite genome of the methylotrophic bacterium Paracoccus aminophilus JCM 7686, containing primary and secondary chromids.</title>
        <authorList>
            <person name="Dziewit L."/>
            <person name="Czarnecki J."/>
            <person name="Wibberg D."/>
            <person name="Radlinska M."/>
            <person name="Mrozek P."/>
            <person name="Szymczak M."/>
            <person name="Schluter A."/>
            <person name="Puhler A."/>
            <person name="Bartosik D."/>
        </authorList>
    </citation>
    <scope>NUCLEOTIDE SEQUENCE [LARGE SCALE GENOMIC DNA]</scope>
    <source>
        <strain evidence="1">JCM 7686</strain>
    </source>
</reference>
<dbReference type="Pfam" id="PF12787">
    <property type="entry name" value="EcsC"/>
    <property type="match status" value="1"/>
</dbReference>
<dbReference type="AlphaFoldDB" id="S5Y157"/>
<sequence length="273" mass="29455">MTETRPARPDPAILPPITDPTVHAEIDRLARRYLAAGGLAMEVMSAVGGKAEVLLDRLPGPVRKRMDRIVLAGLSRAFDAAFRSRRLIGDRGEWFNRLISTASGAAGGIAGLPGAMVELPITITLLLRAIMEIAVEHGFDPHSDEVRYEALRIFAQAGPLAEDDGTDLGLLAARLSITGPSLQGLISKVAPKLSISLGQKLAAQATPIIGAVAGASINYAFTRFYQELARVHFGLMRLSHETGLPREALNEAFAVRVDQIRLKRQLTKAEARR</sequence>
<keyword evidence="2" id="KW-1185">Reference proteome</keyword>
<name>S5Y157_PARAH</name>
<evidence type="ECO:0000313" key="2">
    <source>
        <dbReference type="Proteomes" id="UP000015480"/>
    </source>
</evidence>
<dbReference type="PATRIC" id="fig|1367847.3.peg.2369"/>
<gene>
    <name evidence="1" type="ORF">JCM7686_2370</name>
</gene>
<proteinExistence type="predicted"/>
<dbReference type="KEGG" id="pami:JCM7686_2370"/>
<evidence type="ECO:0008006" key="3">
    <source>
        <dbReference type="Google" id="ProtNLM"/>
    </source>
</evidence>
<dbReference type="PANTHER" id="PTHR41260:SF1">
    <property type="entry name" value="PROTEIN ECSC"/>
    <property type="match status" value="1"/>
</dbReference>
<dbReference type="Proteomes" id="UP000015480">
    <property type="component" value="Chromosome"/>
</dbReference>
<organism evidence="1 2">
    <name type="scientific">Paracoccus aminophilus JCM 7686</name>
    <dbReference type="NCBI Taxonomy" id="1367847"/>
    <lineage>
        <taxon>Bacteria</taxon>
        <taxon>Pseudomonadati</taxon>
        <taxon>Pseudomonadota</taxon>
        <taxon>Alphaproteobacteria</taxon>
        <taxon>Rhodobacterales</taxon>
        <taxon>Paracoccaceae</taxon>
        <taxon>Paracoccus</taxon>
    </lineage>
</organism>